<accession>F9U6L1</accession>
<feature type="transmembrane region" description="Helical" evidence="7">
    <location>
        <begin position="180"/>
        <end position="197"/>
    </location>
</feature>
<keyword evidence="2 7" id="KW-0812">Transmembrane</keyword>
<dbReference type="AlphaFoldDB" id="F9U6L1"/>
<feature type="transmembrane region" description="Helical" evidence="7">
    <location>
        <begin position="235"/>
        <end position="251"/>
    </location>
</feature>
<feature type="transmembrane region" description="Helical" evidence="7">
    <location>
        <begin position="54"/>
        <end position="74"/>
    </location>
</feature>
<keyword evidence="3" id="KW-0133">Cell shape</keyword>
<sequence>MSRANGPLDIAGTWDLRAPERALLAWSVVTIALGFFMLWGSTHVGGEAIGRLDLLPLVLYALSLLTLHLMLVTARFGGDQLILVAVAFLSGFGMLAQYRMGSFETTGTISLNLILFPIGLILTGATAIVLMRGRYQAVTQGHWIWVWAMLSLGLLAMLLMFGQRFRGGVYAAGLSTPSEILKVTIVLFVAGFVARNAKSLSFWGHGLPLPPWRALLPLAGFWLVLASLLVVQRDLGLFIILSIALLTMLFVGTGRSGYLLLGGIGAFVMVAVVSSVLPHGARRVAAWLDPFLDPTGGSWQILQGLSGMFSGGALGRRIRARQPRIHANRSIGLHLFGHRRGIGVRGVRDRDPLLPDPVRPEPAGGLPGT</sequence>
<dbReference type="RefSeq" id="WP_007191440.1">
    <property type="nucleotide sequence ID" value="NZ_AFWV01000002.1"/>
</dbReference>
<evidence type="ECO:0000256" key="2">
    <source>
        <dbReference type="ARBA" id="ARBA00022692"/>
    </source>
</evidence>
<evidence type="ECO:0000256" key="6">
    <source>
        <dbReference type="SAM" id="MobiDB-lite"/>
    </source>
</evidence>
<dbReference type="GO" id="GO:0008360">
    <property type="term" value="P:regulation of cell shape"/>
    <property type="evidence" value="ECO:0007669"/>
    <property type="project" value="UniProtKB-KW"/>
</dbReference>
<feature type="region of interest" description="Disordered" evidence="6">
    <location>
        <begin position="347"/>
        <end position="369"/>
    </location>
</feature>
<dbReference type="PANTHER" id="PTHR30474">
    <property type="entry name" value="CELL CYCLE PROTEIN"/>
    <property type="match status" value="1"/>
</dbReference>
<dbReference type="Pfam" id="PF01098">
    <property type="entry name" value="FTSW_RODA_SPOVE"/>
    <property type="match status" value="1"/>
</dbReference>
<keyword evidence="4 7" id="KW-1133">Transmembrane helix</keyword>
<dbReference type="GO" id="GO:0005886">
    <property type="term" value="C:plasma membrane"/>
    <property type="evidence" value="ECO:0007669"/>
    <property type="project" value="TreeGrafter"/>
</dbReference>
<dbReference type="Proteomes" id="UP000005459">
    <property type="component" value="Unassembled WGS sequence"/>
</dbReference>
<dbReference type="EMBL" id="AFWV01000002">
    <property type="protein sequence ID" value="EGV19887.1"/>
    <property type="molecule type" value="Genomic_DNA"/>
</dbReference>
<dbReference type="GO" id="GO:0015648">
    <property type="term" value="F:lipid-linked peptidoglycan transporter activity"/>
    <property type="evidence" value="ECO:0007669"/>
    <property type="project" value="TreeGrafter"/>
</dbReference>
<keyword evidence="5 7" id="KW-0472">Membrane</keyword>
<evidence type="ECO:0000256" key="7">
    <source>
        <dbReference type="SAM" id="Phobius"/>
    </source>
</evidence>
<dbReference type="GO" id="GO:0032153">
    <property type="term" value="C:cell division site"/>
    <property type="evidence" value="ECO:0007669"/>
    <property type="project" value="TreeGrafter"/>
</dbReference>
<keyword evidence="9" id="KW-1185">Reference proteome</keyword>
<evidence type="ECO:0000313" key="9">
    <source>
        <dbReference type="Proteomes" id="UP000005459"/>
    </source>
</evidence>
<dbReference type="InterPro" id="IPR001182">
    <property type="entry name" value="FtsW/RodA"/>
</dbReference>
<feature type="transmembrane region" description="Helical" evidence="7">
    <location>
        <begin position="209"/>
        <end position="229"/>
    </location>
</feature>
<proteinExistence type="predicted"/>
<feature type="transmembrane region" description="Helical" evidence="7">
    <location>
        <begin position="297"/>
        <end position="315"/>
    </location>
</feature>
<evidence type="ECO:0000313" key="8">
    <source>
        <dbReference type="EMBL" id="EGV19887.1"/>
    </source>
</evidence>
<protein>
    <submittedName>
        <fullName evidence="8">Cell cycle protein</fullName>
    </submittedName>
</protein>
<evidence type="ECO:0000256" key="1">
    <source>
        <dbReference type="ARBA" id="ARBA00004141"/>
    </source>
</evidence>
<evidence type="ECO:0000256" key="3">
    <source>
        <dbReference type="ARBA" id="ARBA00022960"/>
    </source>
</evidence>
<comment type="subcellular location">
    <subcellularLocation>
        <location evidence="1">Membrane</location>
        <topology evidence="1">Multi-pass membrane protein</topology>
    </subcellularLocation>
</comment>
<gene>
    <name evidence="8" type="ORF">ThimaDRAFT_0563</name>
</gene>
<feature type="transmembrane region" description="Helical" evidence="7">
    <location>
        <begin position="81"/>
        <end position="98"/>
    </location>
</feature>
<evidence type="ECO:0000256" key="4">
    <source>
        <dbReference type="ARBA" id="ARBA00022989"/>
    </source>
</evidence>
<dbReference type="PANTHER" id="PTHR30474:SF3">
    <property type="entry name" value="PEPTIDOGLYCAN GLYCOSYLTRANSFERASE RODA"/>
    <property type="match status" value="1"/>
</dbReference>
<feature type="transmembrane region" description="Helical" evidence="7">
    <location>
        <begin position="143"/>
        <end position="160"/>
    </location>
</feature>
<dbReference type="STRING" id="768671.ThimaDRAFT_0563"/>
<organism evidence="8 9">
    <name type="scientific">Thiocapsa marina 5811</name>
    <dbReference type="NCBI Taxonomy" id="768671"/>
    <lineage>
        <taxon>Bacteria</taxon>
        <taxon>Pseudomonadati</taxon>
        <taxon>Pseudomonadota</taxon>
        <taxon>Gammaproteobacteria</taxon>
        <taxon>Chromatiales</taxon>
        <taxon>Chromatiaceae</taxon>
        <taxon>Thiocapsa</taxon>
    </lineage>
</organism>
<evidence type="ECO:0000256" key="5">
    <source>
        <dbReference type="ARBA" id="ARBA00023136"/>
    </source>
</evidence>
<feature type="transmembrane region" description="Helical" evidence="7">
    <location>
        <begin position="23"/>
        <end position="42"/>
    </location>
</feature>
<reference evidence="8 9" key="1">
    <citation type="submission" date="2011-06" db="EMBL/GenBank/DDBJ databases">
        <title>The draft genome of Thiocapsa marina 5811.</title>
        <authorList>
            <consortium name="US DOE Joint Genome Institute (JGI-PGF)"/>
            <person name="Lucas S."/>
            <person name="Han J."/>
            <person name="Cheng J.-F."/>
            <person name="Goodwin L."/>
            <person name="Pitluck S."/>
            <person name="Peters L."/>
            <person name="Land M.L."/>
            <person name="Hauser L."/>
            <person name="Vogl K."/>
            <person name="Liu Z."/>
            <person name="Imhoff J."/>
            <person name="Thiel V."/>
            <person name="Frigaard N.-U."/>
            <person name="Bryant D."/>
            <person name="Woyke T.J."/>
        </authorList>
    </citation>
    <scope>NUCLEOTIDE SEQUENCE [LARGE SCALE GENOMIC DNA]</scope>
    <source>
        <strain evidence="8 9">5811</strain>
    </source>
</reference>
<dbReference type="GO" id="GO:0051301">
    <property type="term" value="P:cell division"/>
    <property type="evidence" value="ECO:0007669"/>
    <property type="project" value="InterPro"/>
</dbReference>
<feature type="transmembrane region" description="Helical" evidence="7">
    <location>
        <begin position="258"/>
        <end position="277"/>
    </location>
</feature>
<name>F9U6L1_9GAMM</name>
<feature type="transmembrane region" description="Helical" evidence="7">
    <location>
        <begin position="110"/>
        <end position="131"/>
    </location>
</feature>
<dbReference type="eggNOG" id="COG0772">
    <property type="taxonomic scope" value="Bacteria"/>
</dbReference>